<name>A0AAE1D302_9GAST</name>
<dbReference type="AlphaFoldDB" id="A0AAE1D302"/>
<organism evidence="1 2">
    <name type="scientific">Elysia crispata</name>
    <name type="common">lettuce slug</name>
    <dbReference type="NCBI Taxonomy" id="231223"/>
    <lineage>
        <taxon>Eukaryota</taxon>
        <taxon>Metazoa</taxon>
        <taxon>Spiralia</taxon>
        <taxon>Lophotrochozoa</taxon>
        <taxon>Mollusca</taxon>
        <taxon>Gastropoda</taxon>
        <taxon>Heterobranchia</taxon>
        <taxon>Euthyneura</taxon>
        <taxon>Panpulmonata</taxon>
        <taxon>Sacoglossa</taxon>
        <taxon>Placobranchoidea</taxon>
        <taxon>Plakobranchidae</taxon>
        <taxon>Elysia</taxon>
    </lineage>
</organism>
<accession>A0AAE1D302</accession>
<protein>
    <submittedName>
        <fullName evidence="1">Uncharacterized protein</fullName>
    </submittedName>
</protein>
<keyword evidence="2" id="KW-1185">Reference proteome</keyword>
<dbReference type="EMBL" id="JAWDGP010005718">
    <property type="protein sequence ID" value="KAK3753194.1"/>
    <property type="molecule type" value="Genomic_DNA"/>
</dbReference>
<comment type="caution">
    <text evidence="1">The sequence shown here is derived from an EMBL/GenBank/DDBJ whole genome shotgun (WGS) entry which is preliminary data.</text>
</comment>
<reference evidence="1" key="1">
    <citation type="journal article" date="2023" name="G3 (Bethesda)">
        <title>A reference genome for the long-term kleptoplast-retaining sea slug Elysia crispata morphotype clarki.</title>
        <authorList>
            <person name="Eastman K.E."/>
            <person name="Pendleton A.L."/>
            <person name="Shaikh M.A."/>
            <person name="Suttiyut T."/>
            <person name="Ogas R."/>
            <person name="Tomko P."/>
            <person name="Gavelis G."/>
            <person name="Widhalm J.R."/>
            <person name="Wisecaver J.H."/>
        </authorList>
    </citation>
    <scope>NUCLEOTIDE SEQUENCE</scope>
    <source>
        <strain evidence="1">ECLA1</strain>
    </source>
</reference>
<sequence length="124" mass="14228">MYDIIKQPVEPTKHVYLLLTLSFFSNPITNPAVAVDQEIQVAYLGIHKHTRQVFLLYVKNYPENLSKDLFHDFVGQLRPAHSDAAICWNAGNGSHRSRNTDPGPLIAQFERIRNFPDLDRLVSR</sequence>
<evidence type="ECO:0000313" key="2">
    <source>
        <dbReference type="Proteomes" id="UP001283361"/>
    </source>
</evidence>
<evidence type="ECO:0000313" key="1">
    <source>
        <dbReference type="EMBL" id="KAK3753194.1"/>
    </source>
</evidence>
<proteinExistence type="predicted"/>
<gene>
    <name evidence="1" type="ORF">RRG08_024468</name>
</gene>
<dbReference type="Proteomes" id="UP001283361">
    <property type="component" value="Unassembled WGS sequence"/>
</dbReference>